<organism evidence="1 2">
    <name type="scientific">Chara braunii</name>
    <name type="common">Braun's stonewort</name>
    <dbReference type="NCBI Taxonomy" id="69332"/>
    <lineage>
        <taxon>Eukaryota</taxon>
        <taxon>Viridiplantae</taxon>
        <taxon>Streptophyta</taxon>
        <taxon>Charophyceae</taxon>
        <taxon>Charales</taxon>
        <taxon>Characeae</taxon>
        <taxon>Chara</taxon>
    </lineage>
</organism>
<dbReference type="EMBL" id="BFEA01001376">
    <property type="protein sequence ID" value="GBG93282.1"/>
    <property type="molecule type" value="Genomic_DNA"/>
</dbReference>
<dbReference type="Gramene" id="GBG93282">
    <property type="protein sequence ID" value="GBG93282"/>
    <property type="gene ID" value="CBR_g62840"/>
</dbReference>
<keyword evidence="2" id="KW-1185">Reference proteome</keyword>
<evidence type="ECO:0000313" key="1">
    <source>
        <dbReference type="EMBL" id="GBG93282.1"/>
    </source>
</evidence>
<gene>
    <name evidence="1" type="ORF">CBR_g62840</name>
</gene>
<comment type="caution">
    <text evidence="1">The sequence shown here is derived from an EMBL/GenBank/DDBJ whole genome shotgun (WGS) entry which is preliminary data.</text>
</comment>
<dbReference type="OrthoDB" id="7171700at2759"/>
<dbReference type="Proteomes" id="UP000265515">
    <property type="component" value="Unassembled WGS sequence"/>
</dbReference>
<name>A0A388MFN3_CHABU</name>
<accession>A0A388MFN3</accession>
<dbReference type="AlphaFoldDB" id="A0A388MFN3"/>
<proteinExistence type="predicted"/>
<sequence length="55" mass="6164">RQCGARLWRPVKYRRRRSPVWSTAMAPSLVPLTQVDSVEHGNGAQVDSVEHSYGA</sequence>
<evidence type="ECO:0000313" key="2">
    <source>
        <dbReference type="Proteomes" id="UP000265515"/>
    </source>
</evidence>
<feature type="non-terminal residue" evidence="1">
    <location>
        <position position="1"/>
    </location>
</feature>
<reference evidence="1 2" key="1">
    <citation type="journal article" date="2018" name="Cell">
        <title>The Chara Genome: Secondary Complexity and Implications for Plant Terrestrialization.</title>
        <authorList>
            <person name="Nishiyama T."/>
            <person name="Sakayama H."/>
            <person name="Vries J.D."/>
            <person name="Buschmann H."/>
            <person name="Saint-Marcoux D."/>
            <person name="Ullrich K.K."/>
            <person name="Haas F.B."/>
            <person name="Vanderstraeten L."/>
            <person name="Becker D."/>
            <person name="Lang D."/>
            <person name="Vosolsobe S."/>
            <person name="Rombauts S."/>
            <person name="Wilhelmsson P.K.I."/>
            <person name="Janitza P."/>
            <person name="Kern R."/>
            <person name="Heyl A."/>
            <person name="Rumpler F."/>
            <person name="Villalobos L.I.A.C."/>
            <person name="Clay J.M."/>
            <person name="Skokan R."/>
            <person name="Toyoda A."/>
            <person name="Suzuki Y."/>
            <person name="Kagoshima H."/>
            <person name="Schijlen E."/>
            <person name="Tajeshwar N."/>
            <person name="Catarino B."/>
            <person name="Hetherington A.J."/>
            <person name="Saltykova A."/>
            <person name="Bonnot C."/>
            <person name="Breuninger H."/>
            <person name="Symeonidi A."/>
            <person name="Radhakrishnan G.V."/>
            <person name="Van Nieuwerburgh F."/>
            <person name="Deforce D."/>
            <person name="Chang C."/>
            <person name="Karol K.G."/>
            <person name="Hedrich R."/>
            <person name="Ulvskov P."/>
            <person name="Glockner G."/>
            <person name="Delwiche C.F."/>
            <person name="Petrasek J."/>
            <person name="Van de Peer Y."/>
            <person name="Friml J."/>
            <person name="Beilby M."/>
            <person name="Dolan L."/>
            <person name="Kohara Y."/>
            <person name="Sugano S."/>
            <person name="Fujiyama A."/>
            <person name="Delaux P.-M."/>
            <person name="Quint M."/>
            <person name="TheiBen G."/>
            <person name="Hagemann M."/>
            <person name="Harholt J."/>
            <person name="Dunand C."/>
            <person name="Zachgo S."/>
            <person name="Langdale J."/>
            <person name="Maumus F."/>
            <person name="Straeten D.V.D."/>
            <person name="Gould S.B."/>
            <person name="Rensing S.A."/>
        </authorList>
    </citation>
    <scope>NUCLEOTIDE SEQUENCE [LARGE SCALE GENOMIC DNA]</scope>
    <source>
        <strain evidence="1 2">S276</strain>
    </source>
</reference>
<protein>
    <submittedName>
        <fullName evidence="1">Uncharacterized protein</fullName>
    </submittedName>
</protein>